<organism evidence="2 3">
    <name type="scientific">Enterococcus ureilyticus</name>
    <dbReference type="NCBI Taxonomy" id="1131292"/>
    <lineage>
        <taxon>Bacteria</taxon>
        <taxon>Bacillati</taxon>
        <taxon>Bacillota</taxon>
        <taxon>Bacilli</taxon>
        <taxon>Lactobacillales</taxon>
        <taxon>Enterococcaceae</taxon>
        <taxon>Enterococcus</taxon>
    </lineage>
</organism>
<protein>
    <submittedName>
        <fullName evidence="2">Cyclic nucleotide-binding protein</fullName>
    </submittedName>
</protein>
<dbReference type="InterPro" id="IPR036388">
    <property type="entry name" value="WH-like_DNA-bd_sf"/>
</dbReference>
<evidence type="ECO:0000313" key="2">
    <source>
        <dbReference type="EMBL" id="OEG22360.1"/>
    </source>
</evidence>
<gene>
    <name evidence="2" type="ORF">BCR24_15955</name>
</gene>
<accession>A0A1E5HCG9</accession>
<dbReference type="AlphaFoldDB" id="A0A1E5HCG9"/>
<dbReference type="InterPro" id="IPR000595">
    <property type="entry name" value="cNMP-bd_dom"/>
</dbReference>
<keyword evidence="3" id="KW-1185">Reference proteome</keyword>
<proteinExistence type="predicted"/>
<comment type="caution">
    <text evidence="2">The sequence shown here is derived from an EMBL/GenBank/DDBJ whole genome shotgun (WGS) entry which is preliminary data.</text>
</comment>
<evidence type="ECO:0000313" key="3">
    <source>
        <dbReference type="Proteomes" id="UP000094469"/>
    </source>
</evidence>
<dbReference type="InterPro" id="IPR036390">
    <property type="entry name" value="WH_DNA-bd_sf"/>
</dbReference>
<dbReference type="OrthoDB" id="2365247at2"/>
<evidence type="ECO:0000259" key="1">
    <source>
        <dbReference type="PROSITE" id="PS50042"/>
    </source>
</evidence>
<sequence length="217" mass="25578">MELYKENTRLINYLKKKRPFDWTEKHYVKSNLIIDEYDKAKTLYYVVSGVICVEILNDDKRYISSFIFQNDFFGLDSFSTFKQKTHSVRVISEEATIFSIPKTILLNTLNEVPNYYELLLTNFADIFQRHYSYFEFLHLPTAARIKQALSYLSNHIGQLTETEQIELPTFVTQEILSKFCRTSQSRVSISLNELEKTGWLLKKKVPITINSEEVELE</sequence>
<dbReference type="Gene3D" id="2.60.120.10">
    <property type="entry name" value="Jelly Rolls"/>
    <property type="match status" value="1"/>
</dbReference>
<dbReference type="Pfam" id="PF00027">
    <property type="entry name" value="cNMP_binding"/>
    <property type="match status" value="1"/>
</dbReference>
<feature type="domain" description="Cyclic nucleotide-binding" evidence="1">
    <location>
        <begin position="24"/>
        <end position="126"/>
    </location>
</feature>
<dbReference type="SUPFAM" id="SSF46785">
    <property type="entry name" value="Winged helix' DNA-binding domain"/>
    <property type="match status" value="1"/>
</dbReference>
<dbReference type="InterPro" id="IPR018490">
    <property type="entry name" value="cNMP-bd_dom_sf"/>
</dbReference>
<name>A0A1E5HCG9_9ENTE</name>
<dbReference type="PROSITE" id="PS50042">
    <property type="entry name" value="CNMP_BINDING_3"/>
    <property type="match status" value="1"/>
</dbReference>
<dbReference type="SUPFAM" id="SSF51206">
    <property type="entry name" value="cAMP-binding domain-like"/>
    <property type="match status" value="1"/>
</dbReference>
<dbReference type="CDD" id="cd00038">
    <property type="entry name" value="CAP_ED"/>
    <property type="match status" value="1"/>
</dbReference>
<dbReference type="InterPro" id="IPR014710">
    <property type="entry name" value="RmlC-like_jellyroll"/>
</dbReference>
<dbReference type="Proteomes" id="UP000094469">
    <property type="component" value="Unassembled WGS sequence"/>
</dbReference>
<dbReference type="STRING" id="1131292.BCR24_15955"/>
<dbReference type="EMBL" id="MIKC01000021">
    <property type="protein sequence ID" value="OEG22360.1"/>
    <property type="molecule type" value="Genomic_DNA"/>
</dbReference>
<reference evidence="3" key="1">
    <citation type="submission" date="2016-09" db="EMBL/GenBank/DDBJ databases">
        <authorList>
            <person name="Gulvik C.A."/>
        </authorList>
    </citation>
    <scope>NUCLEOTIDE SEQUENCE [LARGE SCALE GENOMIC DNA]</scope>
    <source>
        <strain evidence="3">LMG 26676</strain>
    </source>
</reference>
<dbReference type="Gene3D" id="1.10.10.10">
    <property type="entry name" value="Winged helix-like DNA-binding domain superfamily/Winged helix DNA-binding domain"/>
    <property type="match status" value="1"/>
</dbReference>